<dbReference type="EMBL" id="VIWU01000001">
    <property type="protein sequence ID" value="TWF75587.1"/>
    <property type="molecule type" value="Genomic_DNA"/>
</dbReference>
<name>A0A561SL46_9PSEU</name>
<accession>A0A561SL46</accession>
<proteinExistence type="predicted"/>
<reference evidence="1 2" key="1">
    <citation type="submission" date="2019-06" db="EMBL/GenBank/DDBJ databases">
        <title>Sequencing the genomes of 1000 actinobacteria strains.</title>
        <authorList>
            <person name="Klenk H.-P."/>
        </authorList>
    </citation>
    <scope>NUCLEOTIDE SEQUENCE [LARGE SCALE GENOMIC DNA]</scope>
    <source>
        <strain evidence="1 2">DSM 45671</strain>
    </source>
</reference>
<keyword evidence="2" id="KW-1185">Reference proteome</keyword>
<dbReference type="Proteomes" id="UP000321261">
    <property type="component" value="Unassembled WGS sequence"/>
</dbReference>
<dbReference type="AlphaFoldDB" id="A0A561SL46"/>
<evidence type="ECO:0000313" key="2">
    <source>
        <dbReference type="Proteomes" id="UP000321261"/>
    </source>
</evidence>
<protein>
    <submittedName>
        <fullName evidence="1">Uncharacterized protein</fullName>
    </submittedName>
</protein>
<comment type="caution">
    <text evidence="1">The sequence shown here is derived from an EMBL/GenBank/DDBJ whole genome shotgun (WGS) entry which is preliminary data.</text>
</comment>
<evidence type="ECO:0000313" key="1">
    <source>
        <dbReference type="EMBL" id="TWF75587.1"/>
    </source>
</evidence>
<gene>
    <name evidence="1" type="ORF">FHX44_111471</name>
</gene>
<organism evidence="1 2">
    <name type="scientific">Pseudonocardia hierapolitana</name>
    <dbReference type="NCBI Taxonomy" id="1128676"/>
    <lineage>
        <taxon>Bacteria</taxon>
        <taxon>Bacillati</taxon>
        <taxon>Actinomycetota</taxon>
        <taxon>Actinomycetes</taxon>
        <taxon>Pseudonocardiales</taxon>
        <taxon>Pseudonocardiaceae</taxon>
        <taxon>Pseudonocardia</taxon>
    </lineage>
</organism>
<sequence length="211" mass="21716">MIACMPGSGAVDSGTPVLPVGHDLGAFHAGDGVTAPVQQVRVGAEIIDLDPVHFAAWTAAHGAPTEDGAAPVVTVGGLGAVYGEEVVAGLVRDRLLAAIVPHAEFAEGHRLLALAQGLGNSAEHPWLFSVGLLYQPLAVMTGGMYDLWQGAGLSPDLWSACEEAAAAARQAGATEDQYTDPEQMLAGAMSVLPQLLTARVACLDLRMWVSA</sequence>